<proteinExistence type="predicted"/>
<dbReference type="EMBL" id="QYRN01000003">
    <property type="protein sequence ID" value="RIY01901.1"/>
    <property type="molecule type" value="Genomic_DNA"/>
</dbReference>
<dbReference type="OrthoDB" id="7862614at2"/>
<organism evidence="1 2">
    <name type="scientific">Aureimonas flava</name>
    <dbReference type="NCBI Taxonomy" id="2320271"/>
    <lineage>
        <taxon>Bacteria</taxon>
        <taxon>Pseudomonadati</taxon>
        <taxon>Pseudomonadota</taxon>
        <taxon>Alphaproteobacteria</taxon>
        <taxon>Hyphomicrobiales</taxon>
        <taxon>Aurantimonadaceae</taxon>
        <taxon>Aureimonas</taxon>
    </lineage>
</organism>
<protein>
    <submittedName>
        <fullName evidence="1">Uncharacterized protein</fullName>
    </submittedName>
</protein>
<gene>
    <name evidence="1" type="ORF">D3218_06130</name>
</gene>
<reference evidence="2" key="1">
    <citation type="submission" date="2018-09" db="EMBL/GenBank/DDBJ databases">
        <authorList>
            <person name="Tuo L."/>
        </authorList>
    </citation>
    <scope>NUCLEOTIDE SEQUENCE [LARGE SCALE GENOMIC DNA]</scope>
    <source>
        <strain evidence="2">M2BS4Y-1</strain>
    </source>
</reference>
<evidence type="ECO:0000313" key="1">
    <source>
        <dbReference type="EMBL" id="RIY01901.1"/>
    </source>
</evidence>
<accession>A0A3A1WM19</accession>
<evidence type="ECO:0000313" key="2">
    <source>
        <dbReference type="Proteomes" id="UP000265750"/>
    </source>
</evidence>
<comment type="caution">
    <text evidence="1">The sequence shown here is derived from an EMBL/GenBank/DDBJ whole genome shotgun (WGS) entry which is preliminary data.</text>
</comment>
<dbReference type="AlphaFoldDB" id="A0A3A1WM19"/>
<keyword evidence="2" id="KW-1185">Reference proteome</keyword>
<dbReference type="RefSeq" id="WP_119539038.1">
    <property type="nucleotide sequence ID" value="NZ_QYRN01000003.1"/>
</dbReference>
<sequence length="149" mass="16022">MGSHVMLNVRNKYAADREKALANGIKEVVAELRLVDVVDYVAFLRMDQFGNIADIVESSAQLYLAPGSLRFAGGGDVHLNWGSAPTIDLDMEFHGGEVTVHFKLSLSATKAGVHINYIAFSEPDADPAANTERLKAAIAAARLATARQP</sequence>
<dbReference type="Proteomes" id="UP000265750">
    <property type="component" value="Unassembled WGS sequence"/>
</dbReference>
<name>A0A3A1WM19_9HYPH</name>